<dbReference type="Pfam" id="PF04055">
    <property type="entry name" value="Radical_SAM"/>
    <property type="match status" value="1"/>
</dbReference>
<sequence>MPSQPPPGEPAPVDGALPEQAIAELSGTPLGAYVHVPFCRTRCGYCDFNTYTPSELTGMSPHDHRSAVLSELELAERVLGEGRPEIGTVFIGGGTPTMLPAAELVGLLTALRERLGLAADAEVTTEANPESVDPAYLEELRAGGFTRISLGMQSVVPHVLATLERTHTPGRGLEAARWAVEAGFEHVSLDLIFGAPGESEADWQASLDAVADAPVDHVSAYSLIVEEGTRLALKVRKGEIAMPDDDALATKYLMTEEFLVGLGFANYETSNWARPGGECRHNLAYWRGANWWGFGPGAHSHLGGVRFWNRRHPRSYAAELAEGRSPAQAREVLGPEDRRIERIMLELRLAEGLPLTVLTPQERGRARQVVSEGLAVRQGDRLVLTLRGRLLADGVVLRLLG</sequence>
<comment type="caution">
    <text evidence="11">The sequence shown here is derived from an EMBL/GenBank/DDBJ whole genome shotgun (WGS) entry which is preliminary data.</text>
</comment>
<dbReference type="GO" id="GO:0006779">
    <property type="term" value="P:porphyrin-containing compound biosynthetic process"/>
    <property type="evidence" value="ECO:0007669"/>
    <property type="project" value="InterPro"/>
</dbReference>
<comment type="similarity">
    <text evidence="1">Belongs to the anaerobic coproporphyrinogen-III oxidase family. HemW subfamily.</text>
</comment>
<dbReference type="SFLD" id="SFLDS00029">
    <property type="entry name" value="Radical_SAM"/>
    <property type="match status" value="1"/>
</dbReference>
<dbReference type="SMART" id="SM00729">
    <property type="entry name" value="Elp3"/>
    <property type="match status" value="1"/>
</dbReference>
<evidence type="ECO:0000313" key="12">
    <source>
        <dbReference type="Proteomes" id="UP000280819"/>
    </source>
</evidence>
<keyword evidence="6 9" id="KW-0408">Iron</keyword>
<keyword evidence="4 9" id="KW-0949">S-adenosyl-L-methionine</keyword>
<dbReference type="InterPro" id="IPR007197">
    <property type="entry name" value="rSAM"/>
</dbReference>
<dbReference type="CDD" id="cd01335">
    <property type="entry name" value="Radical_SAM"/>
    <property type="match status" value="1"/>
</dbReference>
<evidence type="ECO:0000256" key="5">
    <source>
        <dbReference type="ARBA" id="ARBA00022723"/>
    </source>
</evidence>
<keyword evidence="8 9" id="KW-0143">Chaperone</keyword>
<dbReference type="PANTHER" id="PTHR13932">
    <property type="entry name" value="COPROPORPHYRINIGEN III OXIDASE"/>
    <property type="match status" value="1"/>
</dbReference>
<feature type="domain" description="Radical SAM core" evidence="10">
    <location>
        <begin position="24"/>
        <end position="265"/>
    </location>
</feature>
<gene>
    <name evidence="11" type="ORF">EII34_02175</name>
</gene>
<keyword evidence="9" id="KW-0004">4Fe-4S</keyword>
<keyword evidence="5 9" id="KW-0479">Metal-binding</keyword>
<reference evidence="11 12" key="1">
    <citation type="submission" date="2018-11" db="EMBL/GenBank/DDBJ databases">
        <title>Genomes From Bacteria Associated with the Canine Oral Cavity: a Test Case for Automated Genome-Based Taxonomic Assignment.</title>
        <authorList>
            <person name="Coil D.A."/>
            <person name="Jospin G."/>
            <person name="Darling A.E."/>
            <person name="Wallis C."/>
            <person name="Davis I.J."/>
            <person name="Harris S."/>
            <person name="Eisen J.A."/>
            <person name="Holcombe L.J."/>
            <person name="O'Flynn C."/>
        </authorList>
    </citation>
    <scope>NUCLEOTIDE SEQUENCE [LARGE SCALE GENOMIC DNA]</scope>
    <source>
        <strain evidence="11 12">OH887_COT-365</strain>
    </source>
</reference>
<dbReference type="GO" id="GO:0051539">
    <property type="term" value="F:4 iron, 4 sulfur cluster binding"/>
    <property type="evidence" value="ECO:0007669"/>
    <property type="project" value="UniProtKB-UniRule"/>
</dbReference>
<dbReference type="InterPro" id="IPR013785">
    <property type="entry name" value="Aldolase_TIM"/>
</dbReference>
<dbReference type="SFLD" id="SFLDG01065">
    <property type="entry name" value="anaerobic_coproporphyrinogen-I"/>
    <property type="match status" value="1"/>
</dbReference>
<dbReference type="SFLD" id="SFLDF00562">
    <property type="entry name" value="HemN-like__clustered_with_heat"/>
    <property type="match status" value="1"/>
</dbReference>
<dbReference type="EMBL" id="RQZG01000001">
    <property type="protein sequence ID" value="RRD07313.1"/>
    <property type="molecule type" value="Genomic_DNA"/>
</dbReference>
<organism evidence="11 12">
    <name type="scientific">Arachnia propionica</name>
    <dbReference type="NCBI Taxonomy" id="1750"/>
    <lineage>
        <taxon>Bacteria</taxon>
        <taxon>Bacillati</taxon>
        <taxon>Actinomycetota</taxon>
        <taxon>Actinomycetes</taxon>
        <taxon>Propionibacteriales</taxon>
        <taxon>Propionibacteriaceae</taxon>
        <taxon>Arachnia</taxon>
    </lineage>
</organism>
<dbReference type="GO" id="GO:0046872">
    <property type="term" value="F:metal ion binding"/>
    <property type="evidence" value="ECO:0007669"/>
    <property type="project" value="UniProtKB-UniRule"/>
</dbReference>
<keyword evidence="3 9" id="KW-0349">Heme</keyword>
<protein>
    <recommendedName>
        <fullName evidence="2 9">Heme chaperone HemW</fullName>
    </recommendedName>
</protein>
<dbReference type="PANTHER" id="PTHR13932:SF5">
    <property type="entry name" value="RADICAL S-ADENOSYL METHIONINE DOMAIN-CONTAINING PROTEIN 1, MITOCHONDRIAL"/>
    <property type="match status" value="1"/>
</dbReference>
<dbReference type="AlphaFoldDB" id="A0A3P1TFI3"/>
<dbReference type="Proteomes" id="UP000280819">
    <property type="component" value="Unassembled WGS sequence"/>
</dbReference>
<evidence type="ECO:0000256" key="6">
    <source>
        <dbReference type="ARBA" id="ARBA00023004"/>
    </source>
</evidence>
<proteinExistence type="inferred from homology"/>
<keyword evidence="7 9" id="KW-0411">Iron-sulfur</keyword>
<evidence type="ECO:0000313" key="11">
    <source>
        <dbReference type="EMBL" id="RRD07313.1"/>
    </source>
</evidence>
<dbReference type="PROSITE" id="PS51918">
    <property type="entry name" value="RADICAL_SAM"/>
    <property type="match status" value="1"/>
</dbReference>
<dbReference type="NCBIfam" id="TIGR00539">
    <property type="entry name" value="hemN_rel"/>
    <property type="match status" value="1"/>
</dbReference>
<dbReference type="OrthoDB" id="9808022at2"/>
<evidence type="ECO:0000259" key="10">
    <source>
        <dbReference type="PROSITE" id="PS51918"/>
    </source>
</evidence>
<evidence type="ECO:0000256" key="3">
    <source>
        <dbReference type="ARBA" id="ARBA00022617"/>
    </source>
</evidence>
<evidence type="ECO:0000256" key="7">
    <source>
        <dbReference type="ARBA" id="ARBA00023014"/>
    </source>
</evidence>
<dbReference type="InterPro" id="IPR006638">
    <property type="entry name" value="Elp3/MiaA/NifB-like_rSAM"/>
</dbReference>
<evidence type="ECO:0000256" key="2">
    <source>
        <dbReference type="ARBA" id="ARBA00017228"/>
    </source>
</evidence>
<dbReference type="GO" id="GO:0004109">
    <property type="term" value="F:coproporphyrinogen oxidase activity"/>
    <property type="evidence" value="ECO:0007669"/>
    <property type="project" value="InterPro"/>
</dbReference>
<evidence type="ECO:0000256" key="4">
    <source>
        <dbReference type="ARBA" id="ARBA00022691"/>
    </source>
</evidence>
<dbReference type="InterPro" id="IPR034505">
    <property type="entry name" value="Coproporphyrinogen-III_oxidase"/>
</dbReference>
<name>A0A3P1TFI3_9ACTN</name>
<accession>A0A3P1TFI3</accession>
<dbReference type="InterPro" id="IPR004559">
    <property type="entry name" value="HemW-like"/>
</dbReference>
<evidence type="ECO:0000256" key="8">
    <source>
        <dbReference type="ARBA" id="ARBA00023186"/>
    </source>
</evidence>
<comment type="subcellular location">
    <subcellularLocation>
        <location evidence="9">Cytoplasm</location>
    </subcellularLocation>
</comment>
<dbReference type="Gene3D" id="3.20.20.70">
    <property type="entry name" value="Aldolase class I"/>
    <property type="match status" value="1"/>
</dbReference>
<dbReference type="SUPFAM" id="SSF102114">
    <property type="entry name" value="Radical SAM enzymes"/>
    <property type="match status" value="1"/>
</dbReference>
<comment type="function">
    <text evidence="9">Probably acts as a heme chaperone, transferring heme to an unknown acceptor. Binds one molecule of heme per monomer, possibly covalently. Binds 1 [4Fe-4S] cluster. The cluster is coordinated with 3 cysteines and an exchangeable S-adenosyl-L-methionine.</text>
</comment>
<dbReference type="GO" id="GO:0005737">
    <property type="term" value="C:cytoplasm"/>
    <property type="evidence" value="ECO:0007669"/>
    <property type="project" value="UniProtKB-SubCell"/>
</dbReference>
<evidence type="ECO:0000256" key="1">
    <source>
        <dbReference type="ARBA" id="ARBA00006100"/>
    </source>
</evidence>
<dbReference type="RefSeq" id="WP_124842408.1">
    <property type="nucleotide sequence ID" value="NZ_RQZG01000001.1"/>
</dbReference>
<dbReference type="SFLD" id="SFLDG01082">
    <property type="entry name" value="B12-binding_domain_containing"/>
    <property type="match status" value="1"/>
</dbReference>
<evidence type="ECO:0000256" key="9">
    <source>
        <dbReference type="RuleBase" id="RU364116"/>
    </source>
</evidence>
<keyword evidence="9" id="KW-0963">Cytoplasm</keyword>
<dbReference type="InterPro" id="IPR058240">
    <property type="entry name" value="rSAM_sf"/>
</dbReference>